<dbReference type="InterPro" id="IPR005650">
    <property type="entry name" value="BlaI_family"/>
</dbReference>
<sequence>MTDDPRAGVLPFNAEAAPPVGTLERRVLDALWRDRRPHTARDVLEALREGGDPVPAYTTVATVLGHLFDKGLLTRELTGRVWSYEAALTGCQFSAAHMVRSLAETNDRQRCLTRFVGMLDDADRELLRSLL</sequence>
<comment type="caution">
    <text evidence="5">The sequence shown here is derived from an EMBL/GenBank/DDBJ whole genome shotgun (WGS) entry which is preliminary data.</text>
</comment>
<name>A0ABV4UQ34_9MICC</name>
<protein>
    <submittedName>
        <fullName evidence="5">BlaI/MecI/CopY family transcriptional regulator</fullName>
    </submittedName>
</protein>
<dbReference type="EMBL" id="JBHDLJ010000007">
    <property type="protein sequence ID" value="MFB0835063.1"/>
    <property type="molecule type" value="Genomic_DNA"/>
</dbReference>
<evidence type="ECO:0000313" key="5">
    <source>
        <dbReference type="EMBL" id="MFB0835063.1"/>
    </source>
</evidence>
<evidence type="ECO:0000256" key="1">
    <source>
        <dbReference type="ARBA" id="ARBA00011046"/>
    </source>
</evidence>
<dbReference type="InterPro" id="IPR036388">
    <property type="entry name" value="WH-like_DNA-bd_sf"/>
</dbReference>
<gene>
    <name evidence="5" type="ORF">ACETWP_10730</name>
</gene>
<evidence type="ECO:0000256" key="4">
    <source>
        <dbReference type="ARBA" id="ARBA00023163"/>
    </source>
</evidence>
<dbReference type="Gene3D" id="1.10.10.10">
    <property type="entry name" value="Winged helix-like DNA-binding domain superfamily/Winged helix DNA-binding domain"/>
    <property type="match status" value="1"/>
</dbReference>
<evidence type="ECO:0000256" key="2">
    <source>
        <dbReference type="ARBA" id="ARBA00023015"/>
    </source>
</evidence>
<dbReference type="Pfam" id="PF03965">
    <property type="entry name" value="Penicillinase_R"/>
    <property type="match status" value="1"/>
</dbReference>
<proteinExistence type="inferred from homology"/>
<dbReference type="RefSeq" id="WP_373972233.1">
    <property type="nucleotide sequence ID" value="NZ_JBHDLJ010000007.1"/>
</dbReference>
<dbReference type="InterPro" id="IPR036390">
    <property type="entry name" value="WH_DNA-bd_sf"/>
</dbReference>
<accession>A0ABV4UQ34</accession>
<organism evidence="5 6">
    <name type="scientific">Arthrobacter halodurans</name>
    <dbReference type="NCBI Taxonomy" id="516699"/>
    <lineage>
        <taxon>Bacteria</taxon>
        <taxon>Bacillati</taxon>
        <taxon>Actinomycetota</taxon>
        <taxon>Actinomycetes</taxon>
        <taxon>Micrococcales</taxon>
        <taxon>Micrococcaceae</taxon>
        <taxon>Arthrobacter</taxon>
    </lineage>
</organism>
<keyword evidence="3" id="KW-0238">DNA-binding</keyword>
<keyword evidence="4" id="KW-0804">Transcription</keyword>
<evidence type="ECO:0000256" key="3">
    <source>
        <dbReference type="ARBA" id="ARBA00023125"/>
    </source>
</evidence>
<comment type="similarity">
    <text evidence="1">Belongs to the BlaI transcriptional regulatory family.</text>
</comment>
<keyword evidence="2" id="KW-0805">Transcription regulation</keyword>
<keyword evidence="6" id="KW-1185">Reference proteome</keyword>
<dbReference type="Proteomes" id="UP001575652">
    <property type="component" value="Unassembled WGS sequence"/>
</dbReference>
<reference evidence="5 6" key="1">
    <citation type="submission" date="2024-09" db="EMBL/GenBank/DDBJ databases">
        <authorList>
            <person name="Salinas-Garcia M.A."/>
            <person name="Prieme A."/>
        </authorList>
    </citation>
    <scope>NUCLEOTIDE SEQUENCE [LARGE SCALE GENOMIC DNA]</scope>
    <source>
        <strain evidence="5 6">DSM 21081</strain>
    </source>
</reference>
<dbReference type="SUPFAM" id="SSF46785">
    <property type="entry name" value="Winged helix' DNA-binding domain"/>
    <property type="match status" value="1"/>
</dbReference>
<evidence type="ECO:0000313" key="6">
    <source>
        <dbReference type="Proteomes" id="UP001575652"/>
    </source>
</evidence>